<dbReference type="EMBL" id="VVYP01000002">
    <property type="protein sequence ID" value="KAA5465860.1"/>
    <property type="molecule type" value="Genomic_DNA"/>
</dbReference>
<dbReference type="SUPFAM" id="SSF53448">
    <property type="entry name" value="Nucleotide-diphospho-sugar transferases"/>
    <property type="match status" value="1"/>
</dbReference>
<accession>A0A5M6ARI1</accession>
<dbReference type="CDD" id="cd04185">
    <property type="entry name" value="GT_2_like_b"/>
    <property type="match status" value="1"/>
</dbReference>
<gene>
    <name evidence="5" type="ORF">F2Y36_02425</name>
</gene>
<dbReference type="Proteomes" id="UP000475905">
    <property type="component" value="Unassembled WGS sequence"/>
</dbReference>
<dbReference type="PANTHER" id="PTHR43179">
    <property type="entry name" value="RHAMNOSYLTRANSFERASE WBBL"/>
    <property type="match status" value="1"/>
</dbReference>
<keyword evidence="2" id="KW-0328">Glycosyltransferase</keyword>
<evidence type="ECO:0000313" key="6">
    <source>
        <dbReference type="Proteomes" id="UP000475905"/>
    </source>
</evidence>
<protein>
    <submittedName>
        <fullName evidence="5">Glycosyltransferase</fullName>
    </submittedName>
</protein>
<sequence length="302" mass="34937">MKINCVIVTYNRLSLLKECISALKNQTYKINKIYIINNNSTDGTSDYLQELIADSQFVIINLPQNIGGAGGFSEGIKRVVLDGCDWAWIMDDDTIPMNNALEELVKGTTVTKNVGYVCSRVVWTDGMIHKMNIPRFDCENKQHLPINYYSNLADVLLIRAASFVSLLINSKAVREVGLPIKEFFIWGDDTEFTTRIYQHGYVCLYASQSTVIHKTTENYISQLQNAPVEALWKFQYGFRNDIFLRRMRKKNFLFFISVINAYRRAVRHINKRPGNDKKEFLKVIRKACWNGLFFKPKIEYLP</sequence>
<keyword evidence="3 5" id="KW-0808">Transferase</keyword>
<organism evidence="5 6">
    <name type="scientific">Bacteroides caccae</name>
    <dbReference type="NCBI Taxonomy" id="47678"/>
    <lineage>
        <taxon>Bacteria</taxon>
        <taxon>Pseudomonadati</taxon>
        <taxon>Bacteroidota</taxon>
        <taxon>Bacteroidia</taxon>
        <taxon>Bacteroidales</taxon>
        <taxon>Bacteroidaceae</taxon>
        <taxon>Bacteroides</taxon>
    </lineage>
</organism>
<evidence type="ECO:0000259" key="4">
    <source>
        <dbReference type="Pfam" id="PF00535"/>
    </source>
</evidence>
<evidence type="ECO:0000256" key="2">
    <source>
        <dbReference type="ARBA" id="ARBA00022676"/>
    </source>
</evidence>
<dbReference type="KEGG" id="bcac:CGC64_04420"/>
<dbReference type="PANTHER" id="PTHR43179:SF12">
    <property type="entry name" value="GALACTOFURANOSYLTRANSFERASE GLFT2"/>
    <property type="match status" value="1"/>
</dbReference>
<dbReference type="RefSeq" id="WP_005677006.1">
    <property type="nucleotide sequence ID" value="NZ_CAXSJX010000023.1"/>
</dbReference>
<comment type="similarity">
    <text evidence="1">Belongs to the glycosyltransferase 2 family.</text>
</comment>
<reference evidence="5 6" key="1">
    <citation type="journal article" date="2019" name="Nat. Med.">
        <title>A library of human gut bacterial isolates paired with longitudinal multiomics data enables mechanistic microbiome research.</title>
        <authorList>
            <person name="Poyet M."/>
            <person name="Groussin M."/>
            <person name="Gibbons S.M."/>
            <person name="Avila-Pacheco J."/>
            <person name="Jiang X."/>
            <person name="Kearney S.M."/>
            <person name="Perrotta A.R."/>
            <person name="Berdy B."/>
            <person name="Zhao S."/>
            <person name="Lieberman T.D."/>
            <person name="Swanson P.K."/>
            <person name="Smith M."/>
            <person name="Roesemann S."/>
            <person name="Alexander J.E."/>
            <person name="Rich S.A."/>
            <person name="Livny J."/>
            <person name="Vlamakis H."/>
            <person name="Clish C."/>
            <person name="Bullock K."/>
            <person name="Deik A."/>
            <person name="Scott J."/>
            <person name="Pierce K.A."/>
            <person name="Xavier R.J."/>
            <person name="Alm E.J."/>
        </authorList>
    </citation>
    <scope>NUCLEOTIDE SEQUENCE [LARGE SCALE GENOMIC DNA]</scope>
    <source>
        <strain evidence="5 6">BIOML-A31</strain>
    </source>
</reference>
<name>A0A5M6ARI1_9BACE</name>
<evidence type="ECO:0000256" key="3">
    <source>
        <dbReference type="ARBA" id="ARBA00022679"/>
    </source>
</evidence>
<dbReference type="AlphaFoldDB" id="A0A5M6ARI1"/>
<dbReference type="GO" id="GO:0016757">
    <property type="term" value="F:glycosyltransferase activity"/>
    <property type="evidence" value="ECO:0007669"/>
    <property type="project" value="UniProtKB-KW"/>
</dbReference>
<dbReference type="InterPro" id="IPR001173">
    <property type="entry name" value="Glyco_trans_2-like"/>
</dbReference>
<dbReference type="InterPro" id="IPR029044">
    <property type="entry name" value="Nucleotide-diphossugar_trans"/>
</dbReference>
<feature type="domain" description="Glycosyltransferase 2-like" evidence="4">
    <location>
        <begin position="6"/>
        <end position="141"/>
    </location>
</feature>
<proteinExistence type="inferred from homology"/>
<dbReference type="Gene3D" id="3.90.550.10">
    <property type="entry name" value="Spore Coat Polysaccharide Biosynthesis Protein SpsA, Chain A"/>
    <property type="match status" value="1"/>
</dbReference>
<dbReference type="Pfam" id="PF00535">
    <property type="entry name" value="Glycos_transf_2"/>
    <property type="match status" value="1"/>
</dbReference>
<evidence type="ECO:0000256" key="1">
    <source>
        <dbReference type="ARBA" id="ARBA00006739"/>
    </source>
</evidence>
<evidence type="ECO:0000313" key="5">
    <source>
        <dbReference type="EMBL" id="KAA5465860.1"/>
    </source>
</evidence>
<comment type="caution">
    <text evidence="5">The sequence shown here is derived from an EMBL/GenBank/DDBJ whole genome shotgun (WGS) entry which is preliminary data.</text>
</comment>